<evidence type="ECO:0000313" key="3">
    <source>
        <dbReference type="Proteomes" id="UP000283090"/>
    </source>
</evidence>
<dbReference type="RefSeq" id="XP_067487681.1">
    <property type="nucleotide sequence ID" value="XM_067636022.1"/>
</dbReference>
<sequence length="913" mass="102292">MMAQPSVVLTMDIRGETFSATLKGSRDSGDGIIAKASVETIDGTESVADSCGAYRGSNKGFEFESNSFHDLRPGCRVFEKESVDRMLRKAAVSSPDRHPKFIPCGFPKHYQLLDIEDTSKLRKDTYPVVSVPLQTWFKEKECLGPKFETSGPPAGGGKADLDSLSPSPGDTGEVVEADEGMFQPDKNTTSTSRVTEPPTLQTSFSQGGKEMIEEEESNKLTPSLIFLTELPNRFACPFAKINPTSYRSCLAVNRRNVSGIREHLEKRHGLQNLPSFDDGVDSLSHWGELFAAVLSYSEGKDIYDKYPAPYFDFDELLQDSSDLRGKKQTRVTTDNEDFLTLHLDDRRYNLPKISSGDNTCAEASIASGYPGYSADIPEEFSTLWVLDYLSAVLVSVEVARRWLEAENRYLASYTPTQLEVNIGNFFGTSDHRNQRSQVSNSSRGAEESSKKSRSRLSEKKKRSRKVRYNDGKEDEDNDETPPKRNSQGRRPRYLKKVWRCPYSIIQCENHKKCWESHEISRQTVPGIREHLKRAHFNGNLPNHLSAEFAPSWQDLFERCLQEPCHSSWLSPSFHATWYRYLDESNSSSNPPKFYTPQQAKALVAAGYASIDDPELFSCSSANGVDVLEEAAAEIDDVTEPEHYSTKPFDEGIDGQSNISHVEESISFGDLKLAPNIQVPLVPHPCMSRYDSEQQAEYNHSILARYWYTPQETGPWNNSITQPEAVGAIESRANNITPQPVESSPIFGDSVVRCQTIQLQNPAFTLPPKFVETFTNISHKSNENNLRDGILAPKADSMEVVVKIRHRQVLATEVGVEARILKFQSLDELRLEFVDRIQKRFYGSTFSWGNPRWQLQEFKTGAIIACIQDLEKEVNGGNNVFYLIDSNHAVVSNEWDSGPSISGPFISGPSGSGS</sequence>
<accession>A0A436ZT60</accession>
<protein>
    <submittedName>
        <fullName evidence="2">Uncharacterized protein</fullName>
    </submittedName>
</protein>
<feature type="compositionally biased region" description="Polar residues" evidence="1">
    <location>
        <begin position="185"/>
        <end position="206"/>
    </location>
</feature>
<evidence type="ECO:0000256" key="1">
    <source>
        <dbReference type="SAM" id="MobiDB-lite"/>
    </source>
</evidence>
<dbReference type="VEuPathDB" id="FungiDB:DFL_006571"/>
<comment type="caution">
    <text evidence="2">The sequence shown here is derived from an EMBL/GenBank/DDBJ whole genome shotgun (WGS) entry which is preliminary data.</text>
</comment>
<evidence type="ECO:0000313" key="2">
    <source>
        <dbReference type="EMBL" id="RVD82137.1"/>
    </source>
</evidence>
<proteinExistence type="predicted"/>
<dbReference type="EMBL" id="SAEB01000009">
    <property type="protein sequence ID" value="RVD82137.1"/>
    <property type="molecule type" value="Genomic_DNA"/>
</dbReference>
<dbReference type="Proteomes" id="UP000283090">
    <property type="component" value="Unassembled WGS sequence"/>
</dbReference>
<gene>
    <name evidence="2" type="ORF">DFL_006571</name>
</gene>
<keyword evidence="3" id="KW-1185">Reference proteome</keyword>
<dbReference type="OrthoDB" id="5332818at2759"/>
<dbReference type="AlphaFoldDB" id="A0A436ZT60"/>
<feature type="region of interest" description="Disordered" evidence="1">
    <location>
        <begin position="429"/>
        <end position="490"/>
    </location>
</feature>
<name>A0A436ZT60_ARTFL</name>
<feature type="compositionally biased region" description="Basic residues" evidence="1">
    <location>
        <begin position="451"/>
        <end position="466"/>
    </location>
</feature>
<feature type="region of interest" description="Disordered" evidence="1">
    <location>
        <begin position="147"/>
        <end position="206"/>
    </location>
</feature>
<organism evidence="2 3">
    <name type="scientific">Arthrobotrys flagrans</name>
    <name type="common">Nematode-trapping fungus</name>
    <name type="synonym">Trichothecium flagrans</name>
    <dbReference type="NCBI Taxonomy" id="97331"/>
    <lineage>
        <taxon>Eukaryota</taxon>
        <taxon>Fungi</taxon>
        <taxon>Dikarya</taxon>
        <taxon>Ascomycota</taxon>
        <taxon>Pezizomycotina</taxon>
        <taxon>Orbiliomycetes</taxon>
        <taxon>Orbiliales</taxon>
        <taxon>Orbiliaceae</taxon>
        <taxon>Arthrobotrys</taxon>
    </lineage>
</organism>
<dbReference type="GeneID" id="93588882"/>
<reference evidence="2 3" key="1">
    <citation type="submission" date="2019-01" db="EMBL/GenBank/DDBJ databases">
        <title>Intercellular communication is required for trap formation in the nematode-trapping fungus Duddingtonia flagrans.</title>
        <authorList>
            <person name="Youssar L."/>
            <person name="Wernet V."/>
            <person name="Hensel N."/>
            <person name="Hildebrandt H.-G."/>
            <person name="Fischer R."/>
        </authorList>
    </citation>
    <scope>NUCLEOTIDE SEQUENCE [LARGE SCALE GENOMIC DNA]</scope>
    <source>
        <strain evidence="2 3">CBS H-5679</strain>
    </source>
</reference>